<dbReference type="AlphaFoldDB" id="A0A420DPR6"/>
<keyword evidence="2" id="KW-1185">Reference proteome</keyword>
<sequence length="160" mass="18177">MGGEEREDAQEICERILKVTGEAMLANDFDTFAAYFEIPHFISTSDNKASIETIEEFRDLFDRTHEDFRVKRITDLIRICDVSEYRSPTQIGSTHTTHMMCGAQRVHGPFPCFSTLEHINGEWKITSSQYAVDKKLGVGAALNAQSAITQEKQTKVRNEE</sequence>
<dbReference type="SUPFAM" id="SSF54427">
    <property type="entry name" value="NTF2-like"/>
    <property type="match status" value="1"/>
</dbReference>
<name>A0A420DPR6_9RHOB</name>
<accession>A0A420DPR6</accession>
<proteinExistence type="predicted"/>
<comment type="caution">
    <text evidence="1">The sequence shown here is derived from an EMBL/GenBank/DDBJ whole genome shotgun (WGS) entry which is preliminary data.</text>
</comment>
<dbReference type="RefSeq" id="WP_025063228.1">
    <property type="nucleotide sequence ID" value="NZ_RAQK01000001.1"/>
</dbReference>
<evidence type="ECO:0008006" key="3">
    <source>
        <dbReference type="Google" id="ProtNLM"/>
    </source>
</evidence>
<dbReference type="InterPro" id="IPR032710">
    <property type="entry name" value="NTF2-like_dom_sf"/>
</dbReference>
<evidence type="ECO:0000313" key="2">
    <source>
        <dbReference type="Proteomes" id="UP000284407"/>
    </source>
</evidence>
<organism evidence="1 2">
    <name type="scientific">Sulfitobacter guttiformis</name>
    <dbReference type="NCBI Taxonomy" id="74349"/>
    <lineage>
        <taxon>Bacteria</taxon>
        <taxon>Pseudomonadati</taxon>
        <taxon>Pseudomonadota</taxon>
        <taxon>Alphaproteobacteria</taxon>
        <taxon>Rhodobacterales</taxon>
        <taxon>Roseobacteraceae</taxon>
        <taxon>Sulfitobacter</taxon>
    </lineage>
</organism>
<dbReference type="EMBL" id="RAQK01000001">
    <property type="protein sequence ID" value="RKE96281.1"/>
    <property type="molecule type" value="Genomic_DNA"/>
</dbReference>
<protein>
    <recommendedName>
        <fullName evidence="3">SnoaL-like domain-containing protein</fullName>
    </recommendedName>
</protein>
<gene>
    <name evidence="1" type="ORF">C8N30_0838</name>
</gene>
<reference evidence="1 2" key="1">
    <citation type="submission" date="2018-09" db="EMBL/GenBank/DDBJ databases">
        <title>Genomic Encyclopedia of Archaeal and Bacterial Type Strains, Phase II (KMG-II): from individual species to whole genera.</title>
        <authorList>
            <person name="Goeker M."/>
        </authorList>
    </citation>
    <scope>NUCLEOTIDE SEQUENCE [LARGE SCALE GENOMIC DNA]</scope>
    <source>
        <strain evidence="1 2">DSM 11458</strain>
    </source>
</reference>
<dbReference type="Proteomes" id="UP000284407">
    <property type="component" value="Unassembled WGS sequence"/>
</dbReference>
<dbReference type="OrthoDB" id="7858976at2"/>
<evidence type="ECO:0000313" key="1">
    <source>
        <dbReference type="EMBL" id="RKE96281.1"/>
    </source>
</evidence>
<dbReference type="STRING" id="1443111.Z949_2827"/>